<feature type="domain" description="GGDEF" evidence="8">
    <location>
        <begin position="447"/>
        <end position="580"/>
    </location>
</feature>
<organism evidence="9 10">
    <name type="scientific">Azoarcus taiwanensis</name>
    <dbReference type="NCBI Taxonomy" id="666964"/>
    <lineage>
        <taxon>Bacteria</taxon>
        <taxon>Pseudomonadati</taxon>
        <taxon>Pseudomonadota</taxon>
        <taxon>Betaproteobacteria</taxon>
        <taxon>Rhodocyclales</taxon>
        <taxon>Zoogloeaceae</taxon>
        <taxon>Azoarcus</taxon>
    </lineage>
</organism>
<dbReference type="SUPFAM" id="SSF55073">
    <property type="entry name" value="Nucleotide cyclase"/>
    <property type="match status" value="1"/>
</dbReference>
<dbReference type="RefSeq" id="WP_168988357.1">
    <property type="nucleotide sequence ID" value="NZ_CAWPHM010000293.1"/>
</dbReference>
<evidence type="ECO:0000256" key="5">
    <source>
        <dbReference type="ARBA" id="ARBA00023136"/>
    </source>
</evidence>
<feature type="transmembrane region" description="Helical" evidence="6">
    <location>
        <begin position="12"/>
        <end position="36"/>
    </location>
</feature>
<dbReference type="SMART" id="SM00267">
    <property type="entry name" value="GGDEF"/>
    <property type="match status" value="1"/>
</dbReference>
<dbReference type="Pfam" id="PF00990">
    <property type="entry name" value="GGDEF"/>
    <property type="match status" value="1"/>
</dbReference>
<dbReference type="Pfam" id="PF02743">
    <property type="entry name" value="dCache_1"/>
    <property type="match status" value="1"/>
</dbReference>
<dbReference type="InterPro" id="IPR043128">
    <property type="entry name" value="Rev_trsase/Diguanyl_cyclase"/>
</dbReference>
<gene>
    <name evidence="9" type="ORF">GPA21_11775</name>
</gene>
<dbReference type="Pfam" id="PF00672">
    <property type="entry name" value="HAMP"/>
    <property type="match status" value="1"/>
</dbReference>
<name>A0A972FJW3_9RHOO</name>
<evidence type="ECO:0000256" key="3">
    <source>
        <dbReference type="ARBA" id="ARBA00022692"/>
    </source>
</evidence>
<dbReference type="Proteomes" id="UP000599523">
    <property type="component" value="Unassembled WGS sequence"/>
</dbReference>
<protein>
    <submittedName>
        <fullName evidence="9">Diguanylate cyclase</fullName>
    </submittedName>
</protein>
<evidence type="ECO:0000256" key="4">
    <source>
        <dbReference type="ARBA" id="ARBA00022989"/>
    </source>
</evidence>
<sequence length="580" mass="64478">MPANTKKNALSLRLLLTVPYVILVIMLASVLGVLSYQAGSRAIGTLTDQLLLETVGRITQAVDRHIVGSGAVLETAFPDGMPAPKAIESDLENLRTRFWIATALHTDPNDYVYYGNESGQNLGLMRLNPDQVEMRLKLQENERRAIYHYEGIDGSLEFVRREQRVFDPRTRPWYADGRDQEGHTWTSVYIDFGTRELVATRARRVLALDGSFEGVVATDVSLKALNDFVGQLRVSPNGIAFIIEPNGALIASSASPNVVRLPDGEYKRASASDSDHAILRKSYDSIIRHISTHGISESTRALSVPIEGALIHIAFDRIRDDAGLDWITVVAMPDSDFMSGITDNIRRTIYIALFAVLLTVAIGLGILNWVAGDLRRLKEAARRVGEGQLDAPVGIHRRDELGELARSFETMQLRLQTDELTGLLNREAFTLKLRSRIAAYGGDRRKRRFAVLFIDLNKFKQVNDELGHDAGDLALKEVANRLRESLRTEDLVARYAGDEFVILLDNIDASDHFVQARSTIQRIFSEPLESVGTENKLELGASVGIAVYPDDATDAEALLRIADGIMYDHKLGDRKRTQDS</sequence>
<feature type="domain" description="HAMP" evidence="7">
    <location>
        <begin position="368"/>
        <end position="420"/>
    </location>
</feature>
<evidence type="ECO:0000259" key="7">
    <source>
        <dbReference type="PROSITE" id="PS50885"/>
    </source>
</evidence>
<dbReference type="InterPro" id="IPR029151">
    <property type="entry name" value="Sensor-like_sf"/>
</dbReference>
<dbReference type="Gene3D" id="3.30.70.270">
    <property type="match status" value="1"/>
</dbReference>
<dbReference type="NCBIfam" id="TIGR00254">
    <property type="entry name" value="GGDEF"/>
    <property type="match status" value="1"/>
</dbReference>
<dbReference type="Gene3D" id="3.30.450.20">
    <property type="entry name" value="PAS domain"/>
    <property type="match status" value="1"/>
</dbReference>
<dbReference type="PROSITE" id="PS50885">
    <property type="entry name" value="HAMP"/>
    <property type="match status" value="1"/>
</dbReference>
<proteinExistence type="predicted"/>
<dbReference type="SUPFAM" id="SSF103190">
    <property type="entry name" value="Sensory domain-like"/>
    <property type="match status" value="1"/>
</dbReference>
<accession>A0A972FJW3</accession>
<evidence type="ECO:0000313" key="9">
    <source>
        <dbReference type="EMBL" id="NMG03646.1"/>
    </source>
</evidence>
<feature type="transmembrane region" description="Helical" evidence="6">
    <location>
        <begin position="349"/>
        <end position="370"/>
    </location>
</feature>
<dbReference type="SUPFAM" id="SSF158472">
    <property type="entry name" value="HAMP domain-like"/>
    <property type="match status" value="1"/>
</dbReference>
<keyword evidence="5 6" id="KW-0472">Membrane</keyword>
<dbReference type="PROSITE" id="PS50887">
    <property type="entry name" value="GGDEF"/>
    <property type="match status" value="1"/>
</dbReference>
<evidence type="ECO:0000256" key="6">
    <source>
        <dbReference type="SAM" id="Phobius"/>
    </source>
</evidence>
<dbReference type="SMART" id="SM00304">
    <property type="entry name" value="HAMP"/>
    <property type="match status" value="1"/>
</dbReference>
<dbReference type="PANTHER" id="PTHR46663:SF2">
    <property type="entry name" value="GGDEF DOMAIN-CONTAINING PROTEIN"/>
    <property type="match status" value="1"/>
</dbReference>
<dbReference type="EMBL" id="WTVM01000066">
    <property type="protein sequence ID" value="NMG03646.1"/>
    <property type="molecule type" value="Genomic_DNA"/>
</dbReference>
<comment type="subcellular location">
    <subcellularLocation>
        <location evidence="1">Cell membrane</location>
        <topology evidence="1">Multi-pass membrane protein</topology>
    </subcellularLocation>
</comment>
<dbReference type="PANTHER" id="PTHR46663">
    <property type="entry name" value="DIGUANYLATE CYCLASE DGCT-RELATED"/>
    <property type="match status" value="1"/>
</dbReference>
<dbReference type="CDD" id="cd06225">
    <property type="entry name" value="HAMP"/>
    <property type="match status" value="1"/>
</dbReference>
<comment type="caution">
    <text evidence="9">The sequence shown here is derived from an EMBL/GenBank/DDBJ whole genome shotgun (WGS) entry which is preliminary data.</text>
</comment>
<dbReference type="AlphaFoldDB" id="A0A972FJW3"/>
<evidence type="ECO:0000256" key="1">
    <source>
        <dbReference type="ARBA" id="ARBA00004651"/>
    </source>
</evidence>
<dbReference type="InterPro" id="IPR033479">
    <property type="entry name" value="dCache_1"/>
</dbReference>
<dbReference type="CDD" id="cd01949">
    <property type="entry name" value="GGDEF"/>
    <property type="match status" value="1"/>
</dbReference>
<dbReference type="InterPro" id="IPR003660">
    <property type="entry name" value="HAMP_dom"/>
</dbReference>
<dbReference type="InterPro" id="IPR029787">
    <property type="entry name" value="Nucleotide_cyclase"/>
</dbReference>
<keyword evidence="10" id="KW-1185">Reference proteome</keyword>
<evidence type="ECO:0000313" key="10">
    <source>
        <dbReference type="Proteomes" id="UP000599523"/>
    </source>
</evidence>
<dbReference type="GO" id="GO:0007165">
    <property type="term" value="P:signal transduction"/>
    <property type="evidence" value="ECO:0007669"/>
    <property type="project" value="InterPro"/>
</dbReference>
<evidence type="ECO:0000259" key="8">
    <source>
        <dbReference type="PROSITE" id="PS50887"/>
    </source>
</evidence>
<dbReference type="GO" id="GO:0005886">
    <property type="term" value="C:plasma membrane"/>
    <property type="evidence" value="ECO:0007669"/>
    <property type="project" value="UniProtKB-SubCell"/>
</dbReference>
<reference evidence="9" key="1">
    <citation type="submission" date="2019-12" db="EMBL/GenBank/DDBJ databases">
        <title>Comparative genomics gives insights into the taxonomy of the Azoarcus-Aromatoleum group and reveals separate origins of nif in the plant-associated Azoarcus and non-plant-associated Aromatoleum sub-groups.</title>
        <authorList>
            <person name="Lafos M."/>
            <person name="Maluk M."/>
            <person name="Batista M."/>
            <person name="Junghare M."/>
            <person name="Carmona M."/>
            <person name="Faoro H."/>
            <person name="Cruz L.M."/>
            <person name="Battistoni F."/>
            <person name="De Souza E."/>
            <person name="Pedrosa F."/>
            <person name="Chen W.-M."/>
            <person name="Poole P.S."/>
            <person name="Dixon R.A."/>
            <person name="James E.K."/>
        </authorList>
    </citation>
    <scope>NUCLEOTIDE SEQUENCE</scope>
    <source>
        <strain evidence="9">NSC3</strain>
    </source>
</reference>
<dbReference type="InterPro" id="IPR052163">
    <property type="entry name" value="DGC-Regulatory_Protein"/>
</dbReference>
<keyword evidence="4 6" id="KW-1133">Transmembrane helix</keyword>
<keyword evidence="2" id="KW-1003">Cell membrane</keyword>
<keyword evidence="3 6" id="KW-0812">Transmembrane</keyword>
<dbReference type="InterPro" id="IPR000160">
    <property type="entry name" value="GGDEF_dom"/>
</dbReference>
<evidence type="ECO:0000256" key="2">
    <source>
        <dbReference type="ARBA" id="ARBA00022475"/>
    </source>
</evidence>
<dbReference type="Gene3D" id="6.10.340.10">
    <property type="match status" value="1"/>
</dbReference>